<dbReference type="InterPro" id="IPR002686">
    <property type="entry name" value="Transposase_17"/>
</dbReference>
<dbReference type="SUPFAM" id="SSF143422">
    <property type="entry name" value="Transposase IS200-like"/>
    <property type="match status" value="1"/>
</dbReference>
<dbReference type="GO" id="GO:0004803">
    <property type="term" value="F:transposase activity"/>
    <property type="evidence" value="ECO:0007669"/>
    <property type="project" value="InterPro"/>
</dbReference>
<dbReference type="PANTHER" id="PTHR34322">
    <property type="entry name" value="TRANSPOSASE, Y1_TNP DOMAIN-CONTAINING"/>
    <property type="match status" value="1"/>
</dbReference>
<sequence>MTAARATKIDLSATPYYHCMTRCVRRTFLCGIDSQSGQDYSHRKAWIVGRIKQLTEVFAIRICAYAVMSNHYHLVLWVNDNDANQWTDEEVFLRWQQLFPNDANQVEVLGYSKLEIKQKIALWRQRLASISWFMRCLNETIARLSNKEEAVTGRFWEGRFKSQALLDEGALLAAMAYVDLNPIRAKVVNTPEQAEFTSIYERIQMVAKQLKKKTITTTSSFNLASFVKQANSLKQPLSLMPFANEKANNKTPYIDFKLADYFQLIDETGRILRDGKRGVIPDNLAPILDRLQLSANGWMNMVHDLEKNFFHAVGNSIILVDFGSQHRERKPKGYHAAKKCYL</sequence>
<evidence type="ECO:0000313" key="3">
    <source>
        <dbReference type="Proteomes" id="UP000051497"/>
    </source>
</evidence>
<proteinExistence type="predicted"/>
<reference evidence="2" key="2">
    <citation type="submission" date="2021-06" db="EMBL/GenBank/DDBJ databases">
        <title>Genomic Description and Analysis of Intracellular Bacteria, Candidatus Berkiella cookevillensis and Candidatus Berkiella aquae.</title>
        <authorList>
            <person name="Kidane D.T."/>
            <person name="Mehari Y.T."/>
            <person name="Rice F.C."/>
            <person name="Arivett B.A."/>
            <person name="Farone A.L."/>
            <person name="Berk S.G."/>
            <person name="Farone M.B."/>
        </authorList>
    </citation>
    <scope>NUCLEOTIDE SEQUENCE</scope>
    <source>
        <strain evidence="2">HT99</strain>
    </source>
</reference>
<organism evidence="2 3">
    <name type="scientific">Candidatus Berkiella aquae</name>
    <dbReference type="NCBI Taxonomy" id="295108"/>
    <lineage>
        <taxon>Bacteria</taxon>
        <taxon>Pseudomonadati</taxon>
        <taxon>Pseudomonadota</taxon>
        <taxon>Gammaproteobacteria</taxon>
        <taxon>Candidatus Berkiellales</taxon>
        <taxon>Candidatus Berkiellaceae</taxon>
        <taxon>Candidatus Berkiella</taxon>
    </lineage>
</organism>
<dbReference type="EMBL" id="LKAJ02000001">
    <property type="protein sequence ID" value="MCS5710609.1"/>
    <property type="molecule type" value="Genomic_DNA"/>
</dbReference>
<evidence type="ECO:0000313" key="2">
    <source>
        <dbReference type="EMBL" id="MCS5710609.1"/>
    </source>
</evidence>
<accession>A0AAE3HUL9</accession>
<dbReference type="AlphaFoldDB" id="A0AAE3HUL9"/>
<dbReference type="GO" id="GO:0006313">
    <property type="term" value="P:DNA transposition"/>
    <property type="evidence" value="ECO:0007669"/>
    <property type="project" value="InterPro"/>
</dbReference>
<dbReference type="RefSeq" id="WP_259565457.1">
    <property type="nucleotide sequence ID" value="NZ_LKAJ02000001.1"/>
</dbReference>
<dbReference type="InterPro" id="IPR036515">
    <property type="entry name" value="Transposase_17_sf"/>
</dbReference>
<comment type="caution">
    <text evidence="2">The sequence shown here is derived from an EMBL/GenBank/DDBJ whole genome shotgun (WGS) entry which is preliminary data.</text>
</comment>
<dbReference type="Gene3D" id="3.30.70.1290">
    <property type="entry name" value="Transposase IS200-like"/>
    <property type="match status" value="1"/>
</dbReference>
<dbReference type="PANTHER" id="PTHR34322:SF2">
    <property type="entry name" value="TRANSPOSASE IS200-LIKE DOMAIN-CONTAINING PROTEIN"/>
    <property type="match status" value="1"/>
</dbReference>
<feature type="domain" description="Transposase IS200-like" evidence="1">
    <location>
        <begin position="12"/>
        <end position="181"/>
    </location>
</feature>
<dbReference type="SMART" id="SM01321">
    <property type="entry name" value="Y1_Tnp"/>
    <property type="match status" value="1"/>
</dbReference>
<dbReference type="GO" id="GO:0003677">
    <property type="term" value="F:DNA binding"/>
    <property type="evidence" value="ECO:0007669"/>
    <property type="project" value="InterPro"/>
</dbReference>
<protein>
    <recommendedName>
        <fullName evidence="1">Transposase IS200-like domain-containing protein</fullName>
    </recommendedName>
</protein>
<reference evidence="2" key="1">
    <citation type="journal article" date="2016" name="Genome Announc.">
        <title>Draft Genome Sequences of Two Novel Amoeba-Resistant Intranuclear Bacteria, 'Candidatus Berkiella cookevillensis' and 'Candidatus Berkiella aquae'.</title>
        <authorList>
            <person name="Mehari Y.T."/>
            <person name="Arivett B.A."/>
            <person name="Farone A.L."/>
            <person name="Gunderson J.H."/>
            <person name="Farone M.B."/>
        </authorList>
    </citation>
    <scope>NUCLEOTIDE SEQUENCE</scope>
    <source>
        <strain evidence="2">HT99</strain>
    </source>
</reference>
<gene>
    <name evidence="2" type="ORF">HT99x_004145</name>
</gene>
<name>A0AAE3HUL9_9GAMM</name>
<keyword evidence="3" id="KW-1185">Reference proteome</keyword>
<evidence type="ECO:0000259" key="1">
    <source>
        <dbReference type="SMART" id="SM01321"/>
    </source>
</evidence>
<dbReference type="Proteomes" id="UP000051497">
    <property type="component" value="Unassembled WGS sequence"/>
</dbReference>